<dbReference type="Gene3D" id="3.40.50.1820">
    <property type="entry name" value="alpha/beta hydrolase"/>
    <property type="match status" value="1"/>
</dbReference>
<dbReference type="OrthoDB" id="3200163at2759"/>
<protein>
    <recommendedName>
        <fullName evidence="5">Carboxylesterase type B domain-containing protein</fullName>
    </recommendedName>
</protein>
<comment type="similarity">
    <text evidence="1">Belongs to the type-B carboxylesterase/lipase family.</text>
</comment>
<evidence type="ECO:0000256" key="3">
    <source>
        <dbReference type="ARBA" id="ARBA00022801"/>
    </source>
</evidence>
<evidence type="ECO:0000259" key="5">
    <source>
        <dbReference type="Pfam" id="PF00135"/>
    </source>
</evidence>
<name>A0A8J9USU5_9NEOP</name>
<proteinExistence type="inferred from homology"/>
<evidence type="ECO:0000313" key="6">
    <source>
        <dbReference type="EMBL" id="CAH0724294.1"/>
    </source>
</evidence>
<dbReference type="PANTHER" id="PTHR43142:SF1">
    <property type="entry name" value="CARBOXYLIC ESTER HYDROLASE"/>
    <property type="match status" value="1"/>
</dbReference>
<dbReference type="InterPro" id="IPR019819">
    <property type="entry name" value="Carboxylesterase_B_CS"/>
</dbReference>
<dbReference type="GO" id="GO:0052689">
    <property type="term" value="F:carboxylic ester hydrolase activity"/>
    <property type="evidence" value="ECO:0007669"/>
    <property type="project" value="UniProtKB-KW"/>
</dbReference>
<dbReference type="AlphaFoldDB" id="A0A8J9USU5"/>
<dbReference type="PANTHER" id="PTHR43142">
    <property type="entry name" value="CARBOXYLIC ESTER HYDROLASE"/>
    <property type="match status" value="1"/>
</dbReference>
<sequence>MWLLITTNILFQPPVPPIGWKNVYQAHKNKPTCIQYNSRMRMDEKFGMSGSEDCLYISVFTPNLNASAPVIVFEYNDNFQTSFNGTEAYSPDFFIEEDTVVVTISHRLMVLGYLTTEDNIIPPNAGLKDYIMGLNWVKDNIKQFGGDSNRVTLMGCRGGAVLAEILLYSKKACNLFSSVIIQSGTALENGFFSENSRSKAFELGEKLNITVDNSQMLLEALQKMDIQTIYNKVSDVIIQDGEDYFSFSPIVENNDPETVVTSIPEKSKIINDVPVMVGMNSREGLDLISQYLFRPQLMGEVGQDFLFLFPIRTNYKFDRKSNVYKNATKEIINFYFKEGHVYYGNILEYSVYIGDILQNYALNLAAKKLSEKMKSPVFYYIFDFRGQLNENSDFIARRTPLALKPWGATITDELCYLHLCTRIEENYQNLLKLVSEQPEIKVLKNMVRLWTNFAKSRNPTPSKQDDILKDFIWKPINKDSNDTNYLHITKLLKMKTNPLGKREEFWDGFLNKYADLAVDGIVQDIETEKKHDEL</sequence>
<reference evidence="6" key="1">
    <citation type="submission" date="2021-12" db="EMBL/GenBank/DDBJ databases">
        <authorList>
            <person name="Martin H S."/>
        </authorList>
    </citation>
    <scope>NUCLEOTIDE SEQUENCE</scope>
</reference>
<dbReference type="SUPFAM" id="SSF53474">
    <property type="entry name" value="alpha/beta-Hydrolases"/>
    <property type="match status" value="1"/>
</dbReference>
<evidence type="ECO:0000256" key="4">
    <source>
        <dbReference type="ARBA" id="ARBA00023180"/>
    </source>
</evidence>
<organism evidence="6 7">
    <name type="scientific">Brenthis ino</name>
    <name type="common">lesser marbled fritillary</name>
    <dbReference type="NCBI Taxonomy" id="405034"/>
    <lineage>
        <taxon>Eukaryota</taxon>
        <taxon>Metazoa</taxon>
        <taxon>Ecdysozoa</taxon>
        <taxon>Arthropoda</taxon>
        <taxon>Hexapoda</taxon>
        <taxon>Insecta</taxon>
        <taxon>Pterygota</taxon>
        <taxon>Neoptera</taxon>
        <taxon>Endopterygota</taxon>
        <taxon>Lepidoptera</taxon>
        <taxon>Glossata</taxon>
        <taxon>Ditrysia</taxon>
        <taxon>Papilionoidea</taxon>
        <taxon>Nymphalidae</taxon>
        <taxon>Heliconiinae</taxon>
        <taxon>Argynnini</taxon>
        <taxon>Brenthis</taxon>
    </lineage>
</organism>
<keyword evidence="4" id="KW-0325">Glycoprotein</keyword>
<dbReference type="Pfam" id="PF00135">
    <property type="entry name" value="COesterase"/>
    <property type="match status" value="1"/>
</dbReference>
<dbReference type="InterPro" id="IPR002018">
    <property type="entry name" value="CarbesteraseB"/>
</dbReference>
<evidence type="ECO:0000256" key="1">
    <source>
        <dbReference type="ARBA" id="ARBA00005964"/>
    </source>
</evidence>
<evidence type="ECO:0000313" key="7">
    <source>
        <dbReference type="Proteomes" id="UP000838878"/>
    </source>
</evidence>
<keyword evidence="3" id="KW-0378">Hydrolase</keyword>
<keyword evidence="2" id="KW-0719">Serine esterase</keyword>
<dbReference type="InterPro" id="IPR029058">
    <property type="entry name" value="AB_hydrolase_fold"/>
</dbReference>
<feature type="domain" description="Carboxylesterase type B" evidence="5">
    <location>
        <begin position="11"/>
        <end position="506"/>
    </location>
</feature>
<gene>
    <name evidence="6" type="ORF">BINO364_LOCUS10021</name>
</gene>
<evidence type="ECO:0000256" key="2">
    <source>
        <dbReference type="ARBA" id="ARBA00022487"/>
    </source>
</evidence>
<feature type="non-terminal residue" evidence="6">
    <location>
        <position position="534"/>
    </location>
</feature>
<dbReference type="Proteomes" id="UP000838878">
    <property type="component" value="Chromosome 4"/>
</dbReference>
<dbReference type="EMBL" id="OV170224">
    <property type="protein sequence ID" value="CAH0724294.1"/>
    <property type="molecule type" value="Genomic_DNA"/>
</dbReference>
<dbReference type="PROSITE" id="PS00941">
    <property type="entry name" value="CARBOXYLESTERASE_B_2"/>
    <property type="match status" value="1"/>
</dbReference>
<keyword evidence="7" id="KW-1185">Reference proteome</keyword>
<accession>A0A8J9USU5</accession>